<dbReference type="Proteomes" id="UP000010367">
    <property type="component" value="Chromosome"/>
</dbReference>
<dbReference type="Gene3D" id="1.25.60.10">
    <property type="entry name" value="MgtE N-terminal domain-like"/>
    <property type="match status" value="1"/>
</dbReference>
<evidence type="ECO:0000256" key="1">
    <source>
        <dbReference type="ARBA" id="ARBA00004141"/>
    </source>
</evidence>
<feature type="transmembrane region" description="Helical" evidence="9">
    <location>
        <begin position="420"/>
        <end position="439"/>
    </location>
</feature>
<comment type="similarity">
    <text evidence="2 9">Belongs to the SLC41A transporter family.</text>
</comment>
<dbReference type="Pfam" id="PF01769">
    <property type="entry name" value="MgtE"/>
    <property type="match status" value="1"/>
</dbReference>
<evidence type="ECO:0000256" key="4">
    <source>
        <dbReference type="ARBA" id="ARBA00022692"/>
    </source>
</evidence>
<feature type="domain" description="CBS" evidence="10">
    <location>
        <begin position="260"/>
        <end position="317"/>
    </location>
</feature>
<keyword evidence="9" id="KW-1003">Cell membrane</keyword>
<dbReference type="KEGG" id="oac:Oscil6304_3219"/>
<gene>
    <name evidence="11" type="ORF">Oscil6304_3219</name>
</gene>
<dbReference type="AlphaFoldDB" id="K9TIZ7"/>
<dbReference type="Gene3D" id="1.10.357.20">
    <property type="entry name" value="SLC41 divalent cation transporters, integral membrane domain"/>
    <property type="match status" value="1"/>
</dbReference>
<dbReference type="InterPro" id="IPR046342">
    <property type="entry name" value="CBS_dom_sf"/>
</dbReference>
<evidence type="ECO:0000256" key="8">
    <source>
        <dbReference type="PROSITE-ProRule" id="PRU00703"/>
    </source>
</evidence>
<dbReference type="PANTHER" id="PTHR43773:SF1">
    <property type="entry name" value="MAGNESIUM TRANSPORTER MGTE"/>
    <property type="match status" value="1"/>
</dbReference>
<dbReference type="EMBL" id="CP003607">
    <property type="protein sequence ID" value="AFY82797.1"/>
    <property type="molecule type" value="Genomic_DNA"/>
</dbReference>
<dbReference type="HOGENOM" id="CLU_037408_2_2_3"/>
<dbReference type="Gene3D" id="3.10.580.10">
    <property type="entry name" value="CBS-domain"/>
    <property type="match status" value="1"/>
</dbReference>
<feature type="transmembrane region" description="Helical" evidence="9">
    <location>
        <begin position="445"/>
        <end position="473"/>
    </location>
</feature>
<protein>
    <recommendedName>
        <fullName evidence="9">Magnesium transporter MgtE</fullName>
    </recommendedName>
</protein>
<comment type="function">
    <text evidence="9">Acts as a magnesium transporter.</text>
</comment>
<dbReference type="InterPro" id="IPR000644">
    <property type="entry name" value="CBS_dom"/>
</dbReference>
<dbReference type="InParanoid" id="K9TIZ7"/>
<feature type="transmembrane region" description="Helical" evidence="9">
    <location>
        <begin position="480"/>
        <end position="502"/>
    </location>
</feature>
<dbReference type="PANTHER" id="PTHR43773">
    <property type="entry name" value="MAGNESIUM TRANSPORTER MGTE"/>
    <property type="match status" value="1"/>
</dbReference>
<evidence type="ECO:0000313" key="12">
    <source>
        <dbReference type="Proteomes" id="UP000010367"/>
    </source>
</evidence>
<dbReference type="FunCoup" id="K9TIZ7">
    <property type="interactions" value="181"/>
</dbReference>
<dbReference type="NCBIfam" id="TIGR00400">
    <property type="entry name" value="mgtE"/>
    <property type="match status" value="1"/>
</dbReference>
<keyword evidence="7 9" id="KW-0472">Membrane</keyword>
<comment type="subcellular location">
    <subcellularLocation>
        <location evidence="9">Cell membrane</location>
        <topology evidence="9">Multi-pass membrane protein</topology>
    </subcellularLocation>
    <subcellularLocation>
        <location evidence="1">Membrane</location>
        <topology evidence="1">Multi-pass membrane protein</topology>
    </subcellularLocation>
</comment>
<dbReference type="GO" id="GO:0046872">
    <property type="term" value="F:metal ion binding"/>
    <property type="evidence" value="ECO:0007669"/>
    <property type="project" value="UniProtKB-KW"/>
</dbReference>
<dbReference type="Pfam" id="PF00571">
    <property type="entry name" value="CBS"/>
    <property type="match status" value="2"/>
</dbReference>
<keyword evidence="5 9" id="KW-0460">Magnesium</keyword>
<sequence length="511" mass="56695">MEILQQNLYKPAILLPDFGCIRLYRLGKNPPTTLGNIEPIREWIMTDHNTELPSVQPTTREALRQLVRSQLQALLEQNNLQGAKALLVPVQPADIAEAIEGLPQTMQAIAFRLLSKEEAIEVYEYLDSSVQYALIEEFKRQDVLDIVDKMSPDDRARLFDELPAKVVKRILEQLSPEERQTTSLLLGYPLDSAGRMMTPEYIAVKENMTIKNALDRIRNLANVSEIIYYLYVTDAFRHLIGTISLRDLVVSEPEQLLSEITRREPVFVSTETDREEAARLIQRYDFLALPVVDSEQRLVGIITVDDVMDVVEAETTEDIYALGGVESGGENYFQTNLFTVARKRVVWLFILLITNTATSAVIRAREDILEQVVALAAFIPLLIDTGGNVGAQSSTVVIRGLNLNAIREGKAWRIIGRETTAGALLGVMLSIVVTIWAYFLAGNLLVAISVGVSLLAITIIASFAGSALPFLFYRVGFDPALMSAPFITTAVDVLGVLIYLTVAQQLLGGAE</sequence>
<evidence type="ECO:0000259" key="10">
    <source>
        <dbReference type="PROSITE" id="PS51371"/>
    </source>
</evidence>
<proteinExistence type="inferred from homology"/>
<dbReference type="PROSITE" id="PS51371">
    <property type="entry name" value="CBS"/>
    <property type="match status" value="2"/>
</dbReference>
<name>K9TIZ7_9CYAN</name>
<dbReference type="CDD" id="cd04606">
    <property type="entry name" value="CBS_pair_Mg_transporter"/>
    <property type="match status" value="1"/>
</dbReference>
<evidence type="ECO:0000256" key="7">
    <source>
        <dbReference type="ARBA" id="ARBA00023136"/>
    </source>
</evidence>
<dbReference type="SMART" id="SM00116">
    <property type="entry name" value="CBS"/>
    <property type="match status" value="2"/>
</dbReference>
<dbReference type="STRING" id="56110.Oscil6304_3219"/>
<organism evidence="11 12">
    <name type="scientific">Oscillatoria acuminata PCC 6304</name>
    <dbReference type="NCBI Taxonomy" id="56110"/>
    <lineage>
        <taxon>Bacteria</taxon>
        <taxon>Bacillati</taxon>
        <taxon>Cyanobacteriota</taxon>
        <taxon>Cyanophyceae</taxon>
        <taxon>Oscillatoriophycideae</taxon>
        <taxon>Oscillatoriales</taxon>
        <taxon>Oscillatoriaceae</taxon>
        <taxon>Oscillatoria</taxon>
    </lineage>
</organism>
<dbReference type="GO" id="GO:0015095">
    <property type="term" value="F:magnesium ion transmembrane transporter activity"/>
    <property type="evidence" value="ECO:0007669"/>
    <property type="project" value="UniProtKB-UniRule"/>
</dbReference>
<dbReference type="InterPro" id="IPR006668">
    <property type="entry name" value="Mg_transptr_MgtE_intracell_dom"/>
</dbReference>
<evidence type="ECO:0000256" key="5">
    <source>
        <dbReference type="ARBA" id="ARBA00022842"/>
    </source>
</evidence>
<evidence type="ECO:0000256" key="2">
    <source>
        <dbReference type="ARBA" id="ARBA00009749"/>
    </source>
</evidence>
<evidence type="ECO:0000256" key="3">
    <source>
        <dbReference type="ARBA" id="ARBA00022448"/>
    </source>
</evidence>
<keyword evidence="6 9" id="KW-1133">Transmembrane helix</keyword>
<feature type="domain" description="CBS" evidence="10">
    <location>
        <begin position="197"/>
        <end position="259"/>
    </location>
</feature>
<reference evidence="11 12" key="1">
    <citation type="submission" date="2012-06" db="EMBL/GenBank/DDBJ databases">
        <title>Finished chromosome of genome of Oscillatoria acuminata PCC 6304.</title>
        <authorList>
            <consortium name="US DOE Joint Genome Institute"/>
            <person name="Gugger M."/>
            <person name="Coursin T."/>
            <person name="Rippka R."/>
            <person name="Tandeau De Marsac N."/>
            <person name="Huntemann M."/>
            <person name="Wei C.-L."/>
            <person name="Han J."/>
            <person name="Detter J.C."/>
            <person name="Han C."/>
            <person name="Tapia R."/>
            <person name="Davenport K."/>
            <person name="Daligault H."/>
            <person name="Erkkila T."/>
            <person name="Gu W."/>
            <person name="Munk A.C.C."/>
            <person name="Teshima H."/>
            <person name="Xu Y."/>
            <person name="Chain P."/>
            <person name="Chen A."/>
            <person name="Krypides N."/>
            <person name="Mavromatis K."/>
            <person name="Markowitz V."/>
            <person name="Szeto E."/>
            <person name="Ivanova N."/>
            <person name="Mikhailova N."/>
            <person name="Ovchinnikova G."/>
            <person name="Pagani I."/>
            <person name="Pati A."/>
            <person name="Goodwin L."/>
            <person name="Peters L."/>
            <person name="Pitluck S."/>
            <person name="Woyke T."/>
            <person name="Kerfeld C."/>
        </authorList>
    </citation>
    <scope>NUCLEOTIDE SEQUENCE [LARGE SCALE GENOMIC DNA]</scope>
    <source>
        <strain evidence="11 12">PCC 6304</strain>
    </source>
</reference>
<dbReference type="InterPro" id="IPR006669">
    <property type="entry name" value="MgtE_transporter"/>
</dbReference>
<dbReference type="InterPro" id="IPR038076">
    <property type="entry name" value="MgtE_N_sf"/>
</dbReference>
<comment type="caution">
    <text evidence="9">Lacks conserved residue(s) required for the propagation of feature annotation.</text>
</comment>
<evidence type="ECO:0000256" key="6">
    <source>
        <dbReference type="ARBA" id="ARBA00022989"/>
    </source>
</evidence>
<accession>K9TIZ7</accession>
<evidence type="ECO:0000313" key="11">
    <source>
        <dbReference type="EMBL" id="AFY82797.1"/>
    </source>
</evidence>
<keyword evidence="3 9" id="KW-0813">Transport</keyword>
<dbReference type="InterPro" id="IPR006667">
    <property type="entry name" value="SLC41_membr_dom"/>
</dbReference>
<comment type="subunit">
    <text evidence="9">Homodimer.</text>
</comment>
<dbReference type="eggNOG" id="COG2239">
    <property type="taxonomic scope" value="Bacteria"/>
</dbReference>
<dbReference type="SMART" id="SM00924">
    <property type="entry name" value="MgtE_N"/>
    <property type="match status" value="1"/>
</dbReference>
<keyword evidence="4 9" id="KW-0812">Transmembrane</keyword>
<dbReference type="InterPro" id="IPR036739">
    <property type="entry name" value="SLC41_membr_dom_sf"/>
</dbReference>
<dbReference type="Pfam" id="PF03448">
    <property type="entry name" value="MgtE_N"/>
    <property type="match status" value="1"/>
</dbReference>
<dbReference type="SUPFAM" id="SSF54631">
    <property type="entry name" value="CBS-domain pair"/>
    <property type="match status" value="1"/>
</dbReference>
<dbReference type="SUPFAM" id="SSF158791">
    <property type="entry name" value="MgtE N-terminal domain-like"/>
    <property type="match status" value="1"/>
</dbReference>
<keyword evidence="9" id="KW-0479">Metal-binding</keyword>
<evidence type="ECO:0000256" key="9">
    <source>
        <dbReference type="RuleBase" id="RU362011"/>
    </source>
</evidence>
<dbReference type="PATRIC" id="fig|56110.3.peg.3845"/>
<dbReference type="GO" id="GO:0005886">
    <property type="term" value="C:plasma membrane"/>
    <property type="evidence" value="ECO:0007669"/>
    <property type="project" value="UniProtKB-SubCell"/>
</dbReference>
<dbReference type="SUPFAM" id="SSF161093">
    <property type="entry name" value="MgtE membrane domain-like"/>
    <property type="match status" value="1"/>
</dbReference>
<keyword evidence="8" id="KW-0129">CBS domain</keyword>
<keyword evidence="12" id="KW-1185">Reference proteome</keyword>